<evidence type="ECO:0000313" key="2">
    <source>
        <dbReference type="EMBL" id="EKC77202.1"/>
    </source>
</evidence>
<dbReference type="GO" id="GO:0140664">
    <property type="term" value="F:ATP-dependent DNA damage sensor activity"/>
    <property type="evidence" value="ECO:0007669"/>
    <property type="project" value="InterPro"/>
</dbReference>
<protein>
    <submittedName>
        <fullName evidence="2">DNA replication and repair protein RadA</fullName>
    </submittedName>
</protein>
<feature type="domain" description="RecA family profile 1" evidence="1">
    <location>
        <begin position="18"/>
        <end position="165"/>
    </location>
</feature>
<dbReference type="SUPFAM" id="SSF52540">
    <property type="entry name" value="P-loop containing nucleoside triphosphate hydrolases"/>
    <property type="match status" value="1"/>
</dbReference>
<dbReference type="AlphaFoldDB" id="K1TVX0"/>
<dbReference type="Gene3D" id="3.40.50.300">
    <property type="entry name" value="P-loop containing nucleotide triphosphate hydrolases"/>
    <property type="match status" value="1"/>
</dbReference>
<feature type="non-terminal residue" evidence="2">
    <location>
        <position position="1"/>
    </location>
</feature>
<organism evidence="2">
    <name type="scientific">human gut metagenome</name>
    <dbReference type="NCBI Taxonomy" id="408170"/>
    <lineage>
        <taxon>unclassified sequences</taxon>
        <taxon>metagenomes</taxon>
        <taxon>organismal metagenomes</taxon>
    </lineage>
</organism>
<dbReference type="SMART" id="SM00382">
    <property type="entry name" value="AAA"/>
    <property type="match status" value="1"/>
</dbReference>
<dbReference type="PROSITE" id="PS50162">
    <property type="entry name" value="RECA_2"/>
    <property type="match status" value="1"/>
</dbReference>
<dbReference type="GO" id="GO:0003677">
    <property type="term" value="F:DNA binding"/>
    <property type="evidence" value="ECO:0007669"/>
    <property type="project" value="InterPro"/>
</dbReference>
<comment type="caution">
    <text evidence="2">The sequence shown here is derived from an EMBL/GenBank/DDBJ whole genome shotgun (WGS) entry which is preliminary data.</text>
</comment>
<dbReference type="PANTHER" id="PTHR32472:SF10">
    <property type="entry name" value="DNA REPAIR PROTEIN RADA-LIKE PROTEIN"/>
    <property type="match status" value="1"/>
</dbReference>
<evidence type="ECO:0000259" key="1">
    <source>
        <dbReference type="PROSITE" id="PS50162"/>
    </source>
</evidence>
<dbReference type="GO" id="GO:0000725">
    <property type="term" value="P:recombinational repair"/>
    <property type="evidence" value="ECO:0007669"/>
    <property type="project" value="TreeGrafter"/>
</dbReference>
<dbReference type="GO" id="GO:0005829">
    <property type="term" value="C:cytosol"/>
    <property type="evidence" value="ECO:0007669"/>
    <property type="project" value="TreeGrafter"/>
</dbReference>
<name>K1TVX0_9ZZZZ</name>
<accession>K1TVX0</accession>
<dbReference type="PRINTS" id="PR01874">
    <property type="entry name" value="DNAREPAIRADA"/>
</dbReference>
<feature type="non-terminal residue" evidence="2">
    <location>
        <position position="183"/>
    </location>
</feature>
<dbReference type="InterPro" id="IPR020588">
    <property type="entry name" value="RecA_ATP-bd"/>
</dbReference>
<dbReference type="InterPro" id="IPR027417">
    <property type="entry name" value="P-loop_NTPase"/>
</dbReference>
<sequence>ANLPKARPQRIADIHESEHRRIDLGNREVNRVLGGGLVPGSLVLLGGEPGIGKSTLSLQIALADNGLKTLYVSGEESAEQIKMRALRLGIGNEGCLIYAETLLENILAQIEEQRPDLVVIDSIQTIYTDIIESSAGSVSQIRECAASLLKYAKATGTSIIIIGHITKDGTIAGPKILEHIVDV</sequence>
<dbReference type="InterPro" id="IPR003593">
    <property type="entry name" value="AAA+_ATPase"/>
</dbReference>
<proteinExistence type="predicted"/>
<gene>
    <name evidence="2" type="ORF">OBE_00477</name>
</gene>
<dbReference type="Pfam" id="PF13481">
    <property type="entry name" value="AAA_25"/>
    <property type="match status" value="1"/>
</dbReference>
<dbReference type="PANTHER" id="PTHR32472">
    <property type="entry name" value="DNA REPAIR PROTEIN RADA"/>
    <property type="match status" value="1"/>
</dbReference>
<reference evidence="2" key="1">
    <citation type="journal article" date="2013" name="Environ. Microbiol.">
        <title>Microbiota from the distal guts of lean and obese adolescents exhibit partial functional redundancy besides clear differences in community structure.</title>
        <authorList>
            <person name="Ferrer M."/>
            <person name="Ruiz A."/>
            <person name="Lanza F."/>
            <person name="Haange S.B."/>
            <person name="Oberbach A."/>
            <person name="Till H."/>
            <person name="Bargiela R."/>
            <person name="Campoy C."/>
            <person name="Segura M.T."/>
            <person name="Richter M."/>
            <person name="von Bergen M."/>
            <person name="Seifert J."/>
            <person name="Suarez A."/>
        </authorList>
    </citation>
    <scope>NUCLEOTIDE SEQUENCE</scope>
</reference>
<dbReference type="EMBL" id="AJWZ01000322">
    <property type="protein sequence ID" value="EKC77202.1"/>
    <property type="molecule type" value="Genomic_DNA"/>
</dbReference>
<dbReference type="GO" id="GO:0005524">
    <property type="term" value="F:ATP binding"/>
    <property type="evidence" value="ECO:0007669"/>
    <property type="project" value="InterPro"/>
</dbReference>